<dbReference type="EMBL" id="JAAXOU010000501">
    <property type="protein sequence ID" value="NKY16727.1"/>
    <property type="molecule type" value="Genomic_DNA"/>
</dbReference>
<keyword evidence="2" id="KW-1185">Reference proteome</keyword>
<comment type="caution">
    <text evidence="1">The sequence shown here is derived from an EMBL/GenBank/DDBJ whole genome shotgun (WGS) entry which is preliminary data.</text>
</comment>
<reference evidence="1 2" key="1">
    <citation type="submission" date="2020-04" db="EMBL/GenBank/DDBJ databases">
        <title>MicrobeNet Type strains.</title>
        <authorList>
            <person name="Nicholson A.C."/>
        </authorList>
    </citation>
    <scope>NUCLEOTIDE SEQUENCE [LARGE SCALE GENOMIC DNA]</scope>
    <source>
        <strain evidence="1 2">DSM 40738</strain>
    </source>
</reference>
<gene>
    <name evidence="1" type="ORF">HGA06_22245</name>
</gene>
<sequence>MTPRHPVPRRPAAPEPFAALAPLLAAESEAEAAASGADPRDLRQAVWLRLLERLDGPGAPADPADWLRRGG</sequence>
<evidence type="ECO:0000313" key="1">
    <source>
        <dbReference type="EMBL" id="NKY16727.1"/>
    </source>
</evidence>
<feature type="non-terminal residue" evidence="1">
    <location>
        <position position="71"/>
    </location>
</feature>
<accession>A0AA44DH41</accession>
<dbReference type="Proteomes" id="UP000570003">
    <property type="component" value="Unassembled WGS sequence"/>
</dbReference>
<organism evidence="1 2">
    <name type="scientific">Streptomyces somaliensis (strain ATCC 33201 / DSM 40738 / JCM 12659 / KCTC 9044 / NCTC 11332 / NRRL B-12077 / IP 733)</name>
    <dbReference type="NCBI Taxonomy" id="1134445"/>
    <lineage>
        <taxon>Bacteria</taxon>
        <taxon>Bacillati</taxon>
        <taxon>Actinomycetota</taxon>
        <taxon>Actinomycetes</taxon>
        <taxon>Kitasatosporales</taxon>
        <taxon>Streptomycetaceae</taxon>
        <taxon>Streptomyces</taxon>
    </lineage>
</organism>
<dbReference type="AlphaFoldDB" id="A0AA44DH41"/>
<name>A0AA44DH41_STRE0</name>
<proteinExistence type="predicted"/>
<protein>
    <submittedName>
        <fullName evidence="1">Sigma-70 family RNA polymerase sigma factor</fullName>
    </submittedName>
</protein>
<evidence type="ECO:0000313" key="2">
    <source>
        <dbReference type="Proteomes" id="UP000570003"/>
    </source>
</evidence>